<feature type="transmembrane region" description="Helical" evidence="1">
    <location>
        <begin position="112"/>
        <end position="131"/>
    </location>
</feature>
<name>A0A9D1PEZ6_9FIRM</name>
<evidence type="ECO:0000313" key="3">
    <source>
        <dbReference type="EMBL" id="HIV40039.1"/>
    </source>
</evidence>
<evidence type="ECO:0000256" key="1">
    <source>
        <dbReference type="SAM" id="Phobius"/>
    </source>
</evidence>
<dbReference type="PANTHER" id="PTHR31302">
    <property type="entry name" value="TRANSMEMBRANE PROTEIN WITH METALLOPHOSPHOESTERASE DOMAIN-RELATED"/>
    <property type="match status" value="1"/>
</dbReference>
<keyword evidence="1" id="KW-1133">Transmembrane helix</keyword>
<dbReference type="Pfam" id="PF00149">
    <property type="entry name" value="Metallophos"/>
    <property type="match status" value="1"/>
</dbReference>
<evidence type="ECO:0000313" key="4">
    <source>
        <dbReference type="Proteomes" id="UP000886814"/>
    </source>
</evidence>
<dbReference type="Gene3D" id="3.60.21.10">
    <property type="match status" value="1"/>
</dbReference>
<keyword evidence="1" id="KW-0472">Membrane</keyword>
<dbReference type="Proteomes" id="UP000886814">
    <property type="component" value="Unassembled WGS sequence"/>
</dbReference>
<accession>A0A9D1PEZ6</accession>
<dbReference type="GO" id="GO:0016787">
    <property type="term" value="F:hydrolase activity"/>
    <property type="evidence" value="ECO:0007669"/>
    <property type="project" value="InterPro"/>
</dbReference>
<reference evidence="3" key="1">
    <citation type="journal article" date="2021" name="PeerJ">
        <title>Extensive microbial diversity within the chicken gut microbiome revealed by metagenomics and culture.</title>
        <authorList>
            <person name="Gilroy R."/>
            <person name="Ravi A."/>
            <person name="Getino M."/>
            <person name="Pursley I."/>
            <person name="Horton D.L."/>
            <person name="Alikhan N.F."/>
            <person name="Baker D."/>
            <person name="Gharbi K."/>
            <person name="Hall N."/>
            <person name="Watson M."/>
            <person name="Adriaenssens E.M."/>
            <person name="Foster-Nyarko E."/>
            <person name="Jarju S."/>
            <person name="Secka A."/>
            <person name="Antonio M."/>
            <person name="Oren A."/>
            <person name="Chaudhuri R.R."/>
            <person name="La Ragione R."/>
            <person name="Hildebrand F."/>
            <person name="Pallen M.J."/>
        </authorList>
    </citation>
    <scope>NUCLEOTIDE SEQUENCE</scope>
    <source>
        <strain evidence="3">CHK195-9823</strain>
    </source>
</reference>
<dbReference type="AlphaFoldDB" id="A0A9D1PEZ6"/>
<reference evidence="3" key="2">
    <citation type="submission" date="2021-04" db="EMBL/GenBank/DDBJ databases">
        <authorList>
            <person name="Gilroy R."/>
        </authorList>
    </citation>
    <scope>NUCLEOTIDE SEQUENCE</scope>
    <source>
        <strain evidence="3">CHK195-9823</strain>
    </source>
</reference>
<dbReference type="SUPFAM" id="SSF56300">
    <property type="entry name" value="Metallo-dependent phosphatases"/>
    <property type="match status" value="1"/>
</dbReference>
<feature type="transmembrane region" description="Helical" evidence="1">
    <location>
        <begin position="75"/>
        <end position="100"/>
    </location>
</feature>
<dbReference type="PROSITE" id="PS51257">
    <property type="entry name" value="PROKAR_LIPOPROTEIN"/>
    <property type="match status" value="1"/>
</dbReference>
<evidence type="ECO:0000259" key="2">
    <source>
        <dbReference type="Pfam" id="PF00149"/>
    </source>
</evidence>
<feature type="domain" description="Calcineurin-like phosphoesterase" evidence="2">
    <location>
        <begin position="153"/>
        <end position="317"/>
    </location>
</feature>
<proteinExistence type="predicted"/>
<sequence length="374" mass="41555">MNTAFGKFVSGKFFDKLFLLFLLAGTVFMACAKGSAVRVLTDSPWLSGAVCVFYLAAGILITGQRKISAKMADRNVNLLLGFATCFFIYDFFFLLIWEILTGLFHAARSVRAAGAAGTALLSIVVVAWGYLHAKNIKSVSYSLDLGLGNKDYHILLISDIHLGAFVRKEQVRRIVDKINTLAPDLVLIAGDIIDVDHRILSDGHALAEISREFRKIQAKDGVFAVLGNHDPNIEDQRFTNFLRHSQICLLHNKVIRILGLNIFGRTDSRSNYRAPLKELLKQTDPSRPLILLDHDPQGIPEAVRFGADLVLCGHTHKGQFFPVTLFTKWANGRHYFYGHETFGKTHAIISSGAGFFQLPVRIGTNSEVADIHLF</sequence>
<protein>
    <submittedName>
        <fullName evidence="3">Metallophosphoesterase</fullName>
    </submittedName>
</protein>
<feature type="transmembrane region" description="Helical" evidence="1">
    <location>
        <begin position="44"/>
        <end position="63"/>
    </location>
</feature>
<dbReference type="InterPro" id="IPR004843">
    <property type="entry name" value="Calcineurin-like_PHP"/>
</dbReference>
<dbReference type="InterPro" id="IPR051158">
    <property type="entry name" value="Metallophosphoesterase_sf"/>
</dbReference>
<dbReference type="EMBL" id="DXIQ01000095">
    <property type="protein sequence ID" value="HIV40039.1"/>
    <property type="molecule type" value="Genomic_DNA"/>
</dbReference>
<keyword evidence="1" id="KW-0812">Transmembrane</keyword>
<dbReference type="CDD" id="cd07385">
    <property type="entry name" value="MPP_YkuE_C"/>
    <property type="match status" value="1"/>
</dbReference>
<gene>
    <name evidence="3" type="ORF">H9747_13765</name>
</gene>
<dbReference type="InterPro" id="IPR029052">
    <property type="entry name" value="Metallo-depent_PP-like"/>
</dbReference>
<comment type="caution">
    <text evidence="3">The sequence shown here is derived from an EMBL/GenBank/DDBJ whole genome shotgun (WGS) entry which is preliminary data.</text>
</comment>
<organism evidence="3 4">
    <name type="scientific">Candidatus Blautia stercorigallinarum</name>
    <dbReference type="NCBI Taxonomy" id="2838501"/>
    <lineage>
        <taxon>Bacteria</taxon>
        <taxon>Bacillati</taxon>
        <taxon>Bacillota</taxon>
        <taxon>Clostridia</taxon>
        <taxon>Lachnospirales</taxon>
        <taxon>Lachnospiraceae</taxon>
        <taxon>Blautia</taxon>
    </lineage>
</organism>
<dbReference type="PANTHER" id="PTHR31302:SF0">
    <property type="entry name" value="TRANSMEMBRANE PROTEIN WITH METALLOPHOSPHOESTERASE DOMAIN"/>
    <property type="match status" value="1"/>
</dbReference>